<organism evidence="1 2">
    <name type="scientific">Actinomycetospora rhizophila</name>
    <dbReference type="NCBI Taxonomy" id="1416876"/>
    <lineage>
        <taxon>Bacteria</taxon>
        <taxon>Bacillati</taxon>
        <taxon>Actinomycetota</taxon>
        <taxon>Actinomycetes</taxon>
        <taxon>Pseudonocardiales</taxon>
        <taxon>Pseudonocardiaceae</taxon>
        <taxon>Actinomycetospora</taxon>
    </lineage>
</organism>
<keyword evidence="2" id="KW-1185">Reference proteome</keyword>
<protein>
    <submittedName>
        <fullName evidence="1">Uncharacterized protein</fullName>
    </submittedName>
</protein>
<dbReference type="EMBL" id="JBHSKG010000020">
    <property type="protein sequence ID" value="MFC5142006.1"/>
    <property type="molecule type" value="Genomic_DNA"/>
</dbReference>
<evidence type="ECO:0000313" key="1">
    <source>
        <dbReference type="EMBL" id="MFC5142006.1"/>
    </source>
</evidence>
<dbReference type="Proteomes" id="UP001596175">
    <property type="component" value="Unassembled WGS sequence"/>
</dbReference>
<dbReference type="RefSeq" id="WP_378024140.1">
    <property type="nucleotide sequence ID" value="NZ_JBHSKG010000020.1"/>
</dbReference>
<reference evidence="2" key="1">
    <citation type="journal article" date="2019" name="Int. J. Syst. Evol. Microbiol.">
        <title>The Global Catalogue of Microorganisms (GCM) 10K type strain sequencing project: providing services to taxonomists for standard genome sequencing and annotation.</title>
        <authorList>
            <consortium name="The Broad Institute Genomics Platform"/>
            <consortium name="The Broad Institute Genome Sequencing Center for Infectious Disease"/>
            <person name="Wu L."/>
            <person name="Ma J."/>
        </authorList>
    </citation>
    <scope>NUCLEOTIDE SEQUENCE [LARGE SCALE GENOMIC DNA]</scope>
    <source>
        <strain evidence="2">XZYJ18</strain>
    </source>
</reference>
<sequence length="126" mass="14272">MPWHLEQSRQVQVAEGDGPIDTHIQVRKGDTLIFHAWGTIWAGVWFTGLNGPRGWNWIDNDPKFPLKGSHPFCLFGRLDTGPFFIGDDMRLDETPNAGTLFLEINDDVHGNGSGAFHCHIQQYRND</sequence>
<name>A0ABV9ZN09_9PSEU</name>
<comment type="caution">
    <text evidence="1">The sequence shown here is derived from an EMBL/GenBank/DDBJ whole genome shotgun (WGS) entry which is preliminary data.</text>
</comment>
<dbReference type="Gene3D" id="2.60.120.430">
    <property type="entry name" value="Galactose-binding lectin"/>
    <property type="match status" value="1"/>
</dbReference>
<gene>
    <name evidence="1" type="ORF">ACFPK1_27485</name>
</gene>
<accession>A0ABV9ZN09</accession>
<evidence type="ECO:0000313" key="2">
    <source>
        <dbReference type="Proteomes" id="UP001596175"/>
    </source>
</evidence>
<proteinExistence type="predicted"/>